<reference evidence="2" key="1">
    <citation type="submission" date="2022-06" db="EMBL/GenBank/DDBJ databases">
        <title>Genome Sequence of Candolleomyces eurysporus.</title>
        <authorList>
            <person name="Buettner E."/>
        </authorList>
    </citation>
    <scope>NUCLEOTIDE SEQUENCE</scope>
    <source>
        <strain evidence="2">VTCC 930004</strain>
    </source>
</reference>
<dbReference type="Pfam" id="PF12937">
    <property type="entry name" value="F-box-like"/>
    <property type="match status" value="1"/>
</dbReference>
<organism evidence="2 3">
    <name type="scientific">Candolleomyces eurysporus</name>
    <dbReference type="NCBI Taxonomy" id="2828524"/>
    <lineage>
        <taxon>Eukaryota</taxon>
        <taxon>Fungi</taxon>
        <taxon>Dikarya</taxon>
        <taxon>Basidiomycota</taxon>
        <taxon>Agaricomycotina</taxon>
        <taxon>Agaricomycetes</taxon>
        <taxon>Agaricomycetidae</taxon>
        <taxon>Agaricales</taxon>
        <taxon>Agaricineae</taxon>
        <taxon>Psathyrellaceae</taxon>
        <taxon>Candolleomyces</taxon>
    </lineage>
</organism>
<dbReference type="OrthoDB" id="3054030at2759"/>
<sequence>MSIPQDLWGTDELAMHILGFLPPPNLRNCAQVSRSFNRIAVQSVLDQHEIWNPQQSATLHLADNPNDLDSLSALLMSVHIKSLRYVIFNLKGVTSLHSALRSFHKMQRLVDRMTSLHTVYVHWPSEAYAEQPISDKMLANTCRCVEAFLDTTIAKGCTQLQLGGCNAFTSKYKLKKTPAITAAETARASAAERSSIWGSARGYLASRHTRAASDASPPYSEESNYCRKSSRFSISAPWISLTPSPKLSQVTKLAAFCAYSTSLFRPPFSEWTFTLLKASPITFLTLCFKDLPNDPLESKLILDRLAEAVPDVTTIHLDGVKLCLLKDVVSWLGQFKELRDLRMEPERSFAGTDLDAQSLQALARLPHLRTLASSSPILCSYLASCRGIGAGINASNLVMRYMWTSSTRSAVTAFIKDVERFHNAILETISGTEVQTSNIRVKLRFDRFSHRAKELEGILGHQNQLDGGEVLGMDSASSYIYL</sequence>
<evidence type="ECO:0000259" key="1">
    <source>
        <dbReference type="Pfam" id="PF12937"/>
    </source>
</evidence>
<name>A0A9W8IPK7_9AGAR</name>
<dbReference type="SUPFAM" id="SSF81383">
    <property type="entry name" value="F-box domain"/>
    <property type="match status" value="1"/>
</dbReference>
<proteinExistence type="predicted"/>
<gene>
    <name evidence="2" type="ORF">H1R20_g16413</name>
</gene>
<dbReference type="AlphaFoldDB" id="A0A9W8IPK7"/>
<feature type="non-terminal residue" evidence="2">
    <location>
        <position position="482"/>
    </location>
</feature>
<evidence type="ECO:0000313" key="3">
    <source>
        <dbReference type="Proteomes" id="UP001140091"/>
    </source>
</evidence>
<dbReference type="Proteomes" id="UP001140091">
    <property type="component" value="Unassembled WGS sequence"/>
</dbReference>
<evidence type="ECO:0000313" key="2">
    <source>
        <dbReference type="EMBL" id="KAJ2920682.1"/>
    </source>
</evidence>
<dbReference type="EMBL" id="JANBPK010001805">
    <property type="protein sequence ID" value="KAJ2920682.1"/>
    <property type="molecule type" value="Genomic_DNA"/>
</dbReference>
<dbReference type="Gene3D" id="1.20.1280.50">
    <property type="match status" value="1"/>
</dbReference>
<comment type="caution">
    <text evidence="2">The sequence shown here is derived from an EMBL/GenBank/DDBJ whole genome shotgun (WGS) entry which is preliminary data.</text>
</comment>
<feature type="domain" description="F-box" evidence="1">
    <location>
        <begin position="11"/>
        <end position="43"/>
    </location>
</feature>
<dbReference type="InterPro" id="IPR001810">
    <property type="entry name" value="F-box_dom"/>
</dbReference>
<protein>
    <recommendedName>
        <fullName evidence="1">F-box domain-containing protein</fullName>
    </recommendedName>
</protein>
<dbReference type="InterPro" id="IPR036047">
    <property type="entry name" value="F-box-like_dom_sf"/>
</dbReference>
<accession>A0A9W8IPK7</accession>
<keyword evidence="3" id="KW-1185">Reference proteome</keyword>